<evidence type="ECO:0000256" key="1">
    <source>
        <dbReference type="ARBA" id="ARBA00023027"/>
    </source>
</evidence>
<proteinExistence type="predicted"/>
<dbReference type="AlphaFoldDB" id="A0A6C0KXW4"/>
<organism evidence="3">
    <name type="scientific">viral metagenome</name>
    <dbReference type="NCBI Taxonomy" id="1070528"/>
    <lineage>
        <taxon>unclassified sequences</taxon>
        <taxon>metagenomes</taxon>
        <taxon>organismal metagenomes</taxon>
    </lineage>
</organism>
<dbReference type="Pfam" id="PF16363">
    <property type="entry name" value="GDP_Man_Dehyd"/>
    <property type="match status" value="1"/>
</dbReference>
<dbReference type="EMBL" id="MN741018">
    <property type="protein sequence ID" value="QHU22805.1"/>
    <property type="molecule type" value="Genomic_DNA"/>
</dbReference>
<reference evidence="3" key="1">
    <citation type="journal article" date="2020" name="Nature">
        <title>Giant virus diversity and host interactions through global metagenomics.</title>
        <authorList>
            <person name="Schulz F."/>
            <person name="Roux S."/>
            <person name="Paez-Espino D."/>
            <person name="Jungbluth S."/>
            <person name="Walsh D.A."/>
            <person name="Denef V.J."/>
            <person name="McMahon K.D."/>
            <person name="Konstantinidis K.T."/>
            <person name="Eloe-Fadrosh E.A."/>
            <person name="Kyrpides N.C."/>
            <person name="Woyke T."/>
        </authorList>
    </citation>
    <scope>NUCLEOTIDE SEQUENCE</scope>
    <source>
        <strain evidence="3">GVMAG-S-ERX555907-63</strain>
    </source>
</reference>
<name>A0A6C0KXW4_9ZZZZ</name>
<accession>A0A6C0KXW4</accession>
<dbReference type="SUPFAM" id="SSF51735">
    <property type="entry name" value="NAD(P)-binding Rossmann-fold domains"/>
    <property type="match status" value="1"/>
</dbReference>
<feature type="domain" description="NAD(P)-binding" evidence="2">
    <location>
        <begin position="42"/>
        <end position="343"/>
    </location>
</feature>
<protein>
    <recommendedName>
        <fullName evidence="2">NAD(P)-binding domain-containing protein</fullName>
    </recommendedName>
</protein>
<dbReference type="InterPro" id="IPR036291">
    <property type="entry name" value="NAD(P)-bd_dom_sf"/>
</dbReference>
<dbReference type="PRINTS" id="PR01713">
    <property type="entry name" value="NUCEPIMERASE"/>
</dbReference>
<dbReference type="Gene3D" id="3.40.50.720">
    <property type="entry name" value="NAD(P)-binding Rossmann-like Domain"/>
    <property type="match status" value="1"/>
</dbReference>
<evidence type="ECO:0000313" key="3">
    <source>
        <dbReference type="EMBL" id="QHU22805.1"/>
    </source>
</evidence>
<dbReference type="InterPro" id="IPR016040">
    <property type="entry name" value="NAD(P)-bd_dom"/>
</dbReference>
<keyword evidence="1" id="KW-0520">NAD</keyword>
<evidence type="ECO:0000259" key="2">
    <source>
        <dbReference type="Pfam" id="PF16363"/>
    </source>
</evidence>
<dbReference type="PANTHER" id="PTHR43574">
    <property type="entry name" value="EPIMERASE-RELATED"/>
    <property type="match status" value="1"/>
</dbReference>
<sequence length="358" mass="40635">MYCSDGNCSRPWCHNCYPVKGCTIHKTCTEFGSCPEYKPDILVTGCAGFIGSHLCIRLLKEGNYVVGIDNMNPYYDVKLKQENLRLLVKYSNFIFYKEDIINTNLIKTLKPKKIVHLAAMAGVRNSLLNPKDYIDTNIKGFVNILEQVKTFDSTIIFASSSSVYGTNKDIPFEETHSLNECNSPYAVSKLCKEIYAKLYFKLYNVNSIGLRFFTVYGPRGRPDMAPYKFLKAIYTDSPITKYGDGKSMRDYTYIDDIIEGICCAINYSSKSPYCKIYNLGNSWPVSLNKFIQECEYVVGKKAFIIETASQLGDVNTTYANIDLSKKELGFCPKISLNEGLKKTFDYIISSTNPYFNDN</sequence>